<organism evidence="3">
    <name type="scientific">Pseudoalteromonas translucida KMM 520</name>
    <dbReference type="NCBI Taxonomy" id="1315283"/>
    <lineage>
        <taxon>Bacteria</taxon>
        <taxon>Pseudomonadati</taxon>
        <taxon>Pseudomonadota</taxon>
        <taxon>Gammaproteobacteria</taxon>
        <taxon>Alteromonadales</taxon>
        <taxon>Pseudoalteromonadaceae</taxon>
        <taxon>Pseudoalteromonas</taxon>
    </lineage>
</organism>
<evidence type="ECO:0000313" key="3">
    <source>
        <dbReference type="EMBL" id="ALS35000.1"/>
    </source>
</evidence>
<dbReference type="Gene3D" id="2.140.10.30">
    <property type="entry name" value="Dipeptidylpeptidase IV, N-terminal domain"/>
    <property type="match status" value="1"/>
</dbReference>
<feature type="domain" description="Dipeptidylpeptidase IV N-terminal" evidence="2">
    <location>
        <begin position="170"/>
        <end position="487"/>
    </location>
</feature>
<dbReference type="InterPro" id="IPR029058">
    <property type="entry name" value="AB_hydrolase_fold"/>
</dbReference>
<dbReference type="GO" id="GO:0008236">
    <property type="term" value="F:serine-type peptidase activity"/>
    <property type="evidence" value="ECO:0007669"/>
    <property type="project" value="InterPro"/>
</dbReference>
<dbReference type="GO" id="GO:0006508">
    <property type="term" value="P:proteolysis"/>
    <property type="evidence" value="ECO:0007669"/>
    <property type="project" value="InterPro"/>
</dbReference>
<dbReference type="PATRIC" id="fig|1315283.4.peg.3589"/>
<dbReference type="Proteomes" id="UP000065261">
    <property type="component" value="Chromosome II"/>
</dbReference>
<gene>
    <name evidence="3" type="ORF">PTRA_b0537</name>
</gene>
<feature type="domain" description="Peptidase S9 prolyl oligopeptidase catalytic" evidence="1">
    <location>
        <begin position="571"/>
        <end position="767"/>
    </location>
</feature>
<evidence type="ECO:0008006" key="5">
    <source>
        <dbReference type="Google" id="ProtNLM"/>
    </source>
</evidence>
<dbReference type="PANTHER" id="PTHR11731">
    <property type="entry name" value="PROTEASE FAMILY S9B,C DIPEPTIDYL-PEPTIDASE IV-RELATED"/>
    <property type="match status" value="1"/>
</dbReference>
<dbReference type="EMBL" id="CP011035">
    <property type="protein sequence ID" value="ALS35000.1"/>
    <property type="molecule type" value="Genomic_DNA"/>
</dbReference>
<dbReference type="InterPro" id="IPR050278">
    <property type="entry name" value="Serine_Prot_S9B/DPPIV"/>
</dbReference>
<protein>
    <recommendedName>
        <fullName evidence="5">Dipeptidyl-peptidase 4</fullName>
    </recommendedName>
</protein>
<dbReference type="PANTHER" id="PTHR11731:SF193">
    <property type="entry name" value="DIPEPTIDYL PEPTIDASE 9"/>
    <property type="match status" value="1"/>
</dbReference>
<sequence>MWLLNKQKIYTTFAVDTVLNEGSMNKLLILLFNLLVVGCQSIPPSSTNTSADFQRAKLFTAASLTTKVHNLSLKPQWINNTGEQFWFERYSVTAGQEFVLVNQHRKQPLFDKHMLQQAIANDLNIDWHVKPLQQLAFDGTKLTFSLQQQTYTCQLGAIAYQCRLTVSPTANKTSYLSPNKQHYVKLENFNIYLCSSNSNHCKQITKDGSQSAPYAVKHPYPEDLLHDQHFAAQKQMQVYWSSDSKYLITYKLFREGVNKLTLTDSAADNDFSVNTVSYYYPQAGDEILPMAQLFLVDVVAQQGELLDAPKLMQTYYGGAIWGKWHNNAFYYHDRRRGNRQYHLMQVLPKEKIVRALITEVDEEFIDPWVQTFENLQQTNRLIWSSQRSGYQHLYLYDTSSGKLINPITQGDFTVRSIKGIDEDKGLVYFEASGKEANVDPYFRHLYRVNLDGSDLTLLTPEPQEHHSYLSPDFKYLVDNYSDPQTPTQSWLRDAYSGEKIILLDQADTSQLVALGWQAPEPFSLLAPDNKTQLYGLMYKPSNFDKNKRYPIIDDTYTGPHNFFTPKSFDTFSNQRPALAELGFIVIKMDGRGTNKRGKAFHRYSYKNLAAGTDDHVWAIKQLAKKHAYFDITRVGIFGFSAGGYDTMQAMLRHNEFFKAGVSASGNHDFRVDKAGWNEIWMGWPVTEHWQQQSNYTDVSRLKGKLLLAHGELDSNVHPSATLRLADKLINANKDFELLIMPKMGHVLDKSPYFVEKRWKFFIEHLQSSY</sequence>
<dbReference type="SUPFAM" id="SSF82171">
    <property type="entry name" value="DPP6 N-terminal domain-like"/>
    <property type="match status" value="1"/>
</dbReference>
<dbReference type="InterPro" id="IPR001375">
    <property type="entry name" value="Peptidase_S9_cat"/>
</dbReference>
<dbReference type="AlphaFoldDB" id="A0A0U2X304"/>
<evidence type="ECO:0000313" key="4">
    <source>
        <dbReference type="Proteomes" id="UP000065261"/>
    </source>
</evidence>
<dbReference type="GO" id="GO:0008239">
    <property type="term" value="F:dipeptidyl-peptidase activity"/>
    <property type="evidence" value="ECO:0007669"/>
    <property type="project" value="TreeGrafter"/>
</dbReference>
<accession>A0A0U2X304</accession>
<proteinExistence type="predicted"/>
<dbReference type="Pfam" id="PF00326">
    <property type="entry name" value="Peptidase_S9"/>
    <property type="match status" value="1"/>
</dbReference>
<dbReference type="KEGG" id="ptn:PTRA_b0537"/>
<dbReference type="Pfam" id="PF00930">
    <property type="entry name" value="DPPIV_N"/>
    <property type="match status" value="1"/>
</dbReference>
<name>A0A0U2X304_9GAMM</name>
<evidence type="ECO:0000259" key="1">
    <source>
        <dbReference type="Pfam" id="PF00326"/>
    </source>
</evidence>
<dbReference type="SUPFAM" id="SSF53474">
    <property type="entry name" value="alpha/beta-Hydrolases"/>
    <property type="match status" value="1"/>
</dbReference>
<evidence type="ECO:0000259" key="2">
    <source>
        <dbReference type="Pfam" id="PF00930"/>
    </source>
</evidence>
<reference evidence="3 4" key="1">
    <citation type="submission" date="2015-03" db="EMBL/GenBank/DDBJ databases">
        <authorList>
            <person name="Murphy D."/>
        </authorList>
    </citation>
    <scope>NUCLEOTIDE SEQUENCE [LARGE SCALE GENOMIC DNA]</scope>
    <source>
        <strain evidence="3 4">KMM 520</strain>
    </source>
</reference>
<dbReference type="Gene3D" id="3.40.50.1820">
    <property type="entry name" value="alpha/beta hydrolase"/>
    <property type="match status" value="1"/>
</dbReference>
<dbReference type="InterPro" id="IPR002469">
    <property type="entry name" value="Peptidase_S9B_N"/>
</dbReference>